<dbReference type="Proteomes" id="UP000712713">
    <property type="component" value="Unassembled WGS sequence"/>
</dbReference>
<dbReference type="PROSITE" id="PS00188">
    <property type="entry name" value="BIOTIN"/>
    <property type="match status" value="1"/>
</dbReference>
<comment type="caution">
    <text evidence="4">The sequence shown here is derived from an EMBL/GenBank/DDBJ whole genome shotgun (WGS) entry which is preliminary data.</text>
</comment>
<evidence type="ECO:0000259" key="3">
    <source>
        <dbReference type="PROSITE" id="PS50968"/>
    </source>
</evidence>
<dbReference type="EMBL" id="DYZF01000134">
    <property type="protein sequence ID" value="HJE51417.1"/>
    <property type="molecule type" value="Genomic_DNA"/>
</dbReference>
<organism evidence="4 5">
    <name type="scientific">Tessaracoccus flavescens</name>
    <dbReference type="NCBI Taxonomy" id="399497"/>
    <lineage>
        <taxon>Bacteria</taxon>
        <taxon>Bacillati</taxon>
        <taxon>Actinomycetota</taxon>
        <taxon>Actinomycetes</taxon>
        <taxon>Propionibacteriales</taxon>
        <taxon>Propionibacteriaceae</taxon>
        <taxon>Tessaracoccus</taxon>
    </lineage>
</organism>
<evidence type="ECO:0000313" key="5">
    <source>
        <dbReference type="Proteomes" id="UP000712713"/>
    </source>
</evidence>
<dbReference type="AlphaFoldDB" id="A0A921ENS0"/>
<protein>
    <submittedName>
        <fullName evidence="4">Biotin/lipoyl-binding protein</fullName>
    </submittedName>
</protein>
<dbReference type="CDD" id="cd06850">
    <property type="entry name" value="biotinyl_domain"/>
    <property type="match status" value="1"/>
</dbReference>
<dbReference type="PANTHER" id="PTHR45266">
    <property type="entry name" value="OXALOACETATE DECARBOXYLASE ALPHA CHAIN"/>
    <property type="match status" value="1"/>
</dbReference>
<feature type="region of interest" description="Disordered" evidence="2">
    <location>
        <begin position="63"/>
        <end position="113"/>
    </location>
</feature>
<evidence type="ECO:0000256" key="1">
    <source>
        <dbReference type="ARBA" id="ARBA00023267"/>
    </source>
</evidence>
<reference evidence="4" key="1">
    <citation type="journal article" date="2021" name="PeerJ">
        <title>Extensive microbial diversity within the chicken gut microbiome revealed by metagenomics and culture.</title>
        <authorList>
            <person name="Gilroy R."/>
            <person name="Ravi A."/>
            <person name="Getino M."/>
            <person name="Pursley I."/>
            <person name="Horton D.L."/>
            <person name="Alikhan N.F."/>
            <person name="Baker D."/>
            <person name="Gharbi K."/>
            <person name="Hall N."/>
            <person name="Watson M."/>
            <person name="Adriaenssens E.M."/>
            <person name="Foster-Nyarko E."/>
            <person name="Jarju S."/>
            <person name="Secka A."/>
            <person name="Antonio M."/>
            <person name="Oren A."/>
            <person name="Chaudhuri R.R."/>
            <person name="La Ragione R."/>
            <person name="Hildebrand F."/>
            <person name="Pallen M.J."/>
        </authorList>
    </citation>
    <scope>NUCLEOTIDE SEQUENCE</scope>
    <source>
        <strain evidence="4">ChiGjej3B3-7470</strain>
    </source>
</reference>
<dbReference type="InterPro" id="IPR011053">
    <property type="entry name" value="Single_hybrid_motif"/>
</dbReference>
<reference evidence="4" key="2">
    <citation type="submission" date="2021-09" db="EMBL/GenBank/DDBJ databases">
        <authorList>
            <person name="Gilroy R."/>
        </authorList>
    </citation>
    <scope>NUCLEOTIDE SEQUENCE</scope>
    <source>
        <strain evidence="4">ChiGjej3B3-7470</strain>
    </source>
</reference>
<dbReference type="Pfam" id="PF00364">
    <property type="entry name" value="Biotin_lipoyl"/>
    <property type="match status" value="1"/>
</dbReference>
<feature type="domain" description="Lipoyl-binding" evidence="3">
    <location>
        <begin position="102"/>
        <end position="178"/>
    </location>
</feature>
<sequence length="178" mass="18524">MRRYTIGINDTTKVVDVEAVGANLFRVQIDGRLVDVTLEDHRDLAHSAVTPAVVPREERTVGDVAAGAAADAPATPAPSGKAPAPLQRPTSPANAASAPVSSATQPVGRDTMTAPMPGAILSVSVAVGDTVKRGDTLLVLEAMKMKNELKSPRDGVVAEIYVGAGTQVRFGETLVRFE</sequence>
<feature type="compositionally biased region" description="Low complexity" evidence="2">
    <location>
        <begin position="63"/>
        <end position="74"/>
    </location>
</feature>
<evidence type="ECO:0000256" key="2">
    <source>
        <dbReference type="SAM" id="MobiDB-lite"/>
    </source>
</evidence>
<proteinExistence type="predicted"/>
<dbReference type="PROSITE" id="PS50968">
    <property type="entry name" value="BIOTINYL_LIPOYL"/>
    <property type="match status" value="1"/>
</dbReference>
<dbReference type="FunFam" id="2.40.50.100:FF:000003">
    <property type="entry name" value="Acetyl-CoA carboxylase biotin carboxyl carrier protein"/>
    <property type="match status" value="1"/>
</dbReference>
<gene>
    <name evidence="4" type="ORF">K8V15_05485</name>
</gene>
<dbReference type="Gene3D" id="2.40.50.100">
    <property type="match status" value="1"/>
</dbReference>
<feature type="compositionally biased region" description="Low complexity" evidence="2">
    <location>
        <begin position="89"/>
        <end position="103"/>
    </location>
</feature>
<dbReference type="PANTHER" id="PTHR45266:SF3">
    <property type="entry name" value="OXALOACETATE DECARBOXYLASE ALPHA CHAIN"/>
    <property type="match status" value="1"/>
</dbReference>
<dbReference type="SUPFAM" id="SSF51230">
    <property type="entry name" value="Single hybrid motif"/>
    <property type="match status" value="1"/>
</dbReference>
<dbReference type="InterPro" id="IPR001882">
    <property type="entry name" value="Biotin_BS"/>
</dbReference>
<evidence type="ECO:0000313" key="4">
    <source>
        <dbReference type="EMBL" id="HJE51417.1"/>
    </source>
</evidence>
<dbReference type="InterPro" id="IPR050709">
    <property type="entry name" value="Biotin_Carboxyl_Carrier/Decarb"/>
</dbReference>
<name>A0A921ENS0_9ACTN</name>
<accession>A0A921ENS0</accession>
<dbReference type="InterPro" id="IPR000089">
    <property type="entry name" value="Biotin_lipoyl"/>
</dbReference>
<keyword evidence="1" id="KW-0092">Biotin</keyword>